<evidence type="ECO:0000313" key="8">
    <source>
        <dbReference type="Proteomes" id="UP000198972"/>
    </source>
</evidence>
<dbReference type="RefSeq" id="WP_091235167.1">
    <property type="nucleotide sequence ID" value="NZ_FNBG01000031.1"/>
</dbReference>
<organism evidence="7 8">
    <name type="scientific">Fontibacillus panacisegetis</name>
    <dbReference type="NCBI Taxonomy" id="670482"/>
    <lineage>
        <taxon>Bacteria</taxon>
        <taxon>Bacillati</taxon>
        <taxon>Bacillota</taxon>
        <taxon>Bacilli</taxon>
        <taxon>Bacillales</taxon>
        <taxon>Paenibacillaceae</taxon>
        <taxon>Fontibacillus</taxon>
    </lineage>
</organism>
<sequence length="177" mass="20381">MCSEEDVRLAQQGHKEAFVRVIKATEGTMYRVAKSILHSEEGVADAIQDTILKSYSSITSLREPRFFKTWIIRILINRCHQMLTSDRRFVPLGDWIESVEEAVSYESVELQDVLNRLKVDHRVIVTLYYLEDIPINDISEMLQIPAGTVKSRLSAARKQLVILLRSEGEGRISYDFH</sequence>
<keyword evidence="4" id="KW-0804">Transcription</keyword>
<name>A0A1G7SQS5_9BACL</name>
<keyword evidence="3" id="KW-0731">Sigma factor</keyword>
<dbReference type="Gene3D" id="1.10.10.10">
    <property type="entry name" value="Winged helix-like DNA-binding domain superfamily/Winged helix DNA-binding domain"/>
    <property type="match status" value="1"/>
</dbReference>
<gene>
    <name evidence="7" type="ORF">SAMN04488542_13143</name>
</gene>
<dbReference type="PANTHER" id="PTHR43133:SF51">
    <property type="entry name" value="RNA POLYMERASE SIGMA FACTOR"/>
    <property type="match status" value="1"/>
</dbReference>
<dbReference type="InterPro" id="IPR013325">
    <property type="entry name" value="RNA_pol_sigma_r2"/>
</dbReference>
<dbReference type="InterPro" id="IPR013324">
    <property type="entry name" value="RNA_pol_sigma_r3/r4-like"/>
</dbReference>
<dbReference type="Pfam" id="PF04542">
    <property type="entry name" value="Sigma70_r2"/>
    <property type="match status" value="1"/>
</dbReference>
<dbReference type="SUPFAM" id="SSF88946">
    <property type="entry name" value="Sigma2 domain of RNA polymerase sigma factors"/>
    <property type="match status" value="1"/>
</dbReference>
<comment type="similarity">
    <text evidence="1">Belongs to the sigma-70 factor family. ECF subfamily.</text>
</comment>
<dbReference type="STRING" id="670482.SAMN04488542_13143"/>
<accession>A0A1G7SQS5</accession>
<dbReference type="InterPro" id="IPR039425">
    <property type="entry name" value="RNA_pol_sigma-70-like"/>
</dbReference>
<dbReference type="CDD" id="cd06171">
    <property type="entry name" value="Sigma70_r4"/>
    <property type="match status" value="1"/>
</dbReference>
<evidence type="ECO:0000256" key="3">
    <source>
        <dbReference type="ARBA" id="ARBA00023082"/>
    </source>
</evidence>
<dbReference type="GO" id="GO:0016987">
    <property type="term" value="F:sigma factor activity"/>
    <property type="evidence" value="ECO:0007669"/>
    <property type="project" value="UniProtKB-KW"/>
</dbReference>
<evidence type="ECO:0000259" key="6">
    <source>
        <dbReference type="Pfam" id="PF08281"/>
    </source>
</evidence>
<dbReference type="GO" id="GO:0006352">
    <property type="term" value="P:DNA-templated transcription initiation"/>
    <property type="evidence" value="ECO:0007669"/>
    <property type="project" value="InterPro"/>
</dbReference>
<reference evidence="7 8" key="1">
    <citation type="submission" date="2016-10" db="EMBL/GenBank/DDBJ databases">
        <authorList>
            <person name="de Groot N.N."/>
        </authorList>
    </citation>
    <scope>NUCLEOTIDE SEQUENCE [LARGE SCALE GENOMIC DNA]</scope>
    <source>
        <strain evidence="7 8">DSM 28129</strain>
    </source>
</reference>
<dbReference type="AlphaFoldDB" id="A0A1G7SQS5"/>
<dbReference type="InterPro" id="IPR007627">
    <property type="entry name" value="RNA_pol_sigma70_r2"/>
</dbReference>
<keyword evidence="8" id="KW-1185">Reference proteome</keyword>
<evidence type="ECO:0000256" key="1">
    <source>
        <dbReference type="ARBA" id="ARBA00010641"/>
    </source>
</evidence>
<dbReference type="Pfam" id="PF08281">
    <property type="entry name" value="Sigma70_r4_2"/>
    <property type="match status" value="1"/>
</dbReference>
<feature type="domain" description="RNA polymerase sigma factor 70 region 4 type 2" evidence="6">
    <location>
        <begin position="108"/>
        <end position="160"/>
    </location>
</feature>
<dbReference type="Gene3D" id="1.10.1740.10">
    <property type="match status" value="1"/>
</dbReference>
<evidence type="ECO:0000256" key="4">
    <source>
        <dbReference type="ARBA" id="ARBA00023163"/>
    </source>
</evidence>
<dbReference type="InterPro" id="IPR014284">
    <property type="entry name" value="RNA_pol_sigma-70_dom"/>
</dbReference>
<dbReference type="NCBIfam" id="TIGR02937">
    <property type="entry name" value="sigma70-ECF"/>
    <property type="match status" value="1"/>
</dbReference>
<dbReference type="EMBL" id="FNBG01000031">
    <property type="protein sequence ID" value="SDG25328.1"/>
    <property type="molecule type" value="Genomic_DNA"/>
</dbReference>
<dbReference type="OrthoDB" id="9782703at2"/>
<dbReference type="InterPro" id="IPR036388">
    <property type="entry name" value="WH-like_DNA-bd_sf"/>
</dbReference>
<dbReference type="GO" id="GO:0003677">
    <property type="term" value="F:DNA binding"/>
    <property type="evidence" value="ECO:0007669"/>
    <property type="project" value="InterPro"/>
</dbReference>
<evidence type="ECO:0000256" key="2">
    <source>
        <dbReference type="ARBA" id="ARBA00023015"/>
    </source>
</evidence>
<keyword evidence="2" id="KW-0805">Transcription regulation</keyword>
<proteinExistence type="inferred from homology"/>
<evidence type="ECO:0000259" key="5">
    <source>
        <dbReference type="Pfam" id="PF04542"/>
    </source>
</evidence>
<dbReference type="PANTHER" id="PTHR43133">
    <property type="entry name" value="RNA POLYMERASE ECF-TYPE SIGMA FACTO"/>
    <property type="match status" value="1"/>
</dbReference>
<dbReference type="SUPFAM" id="SSF88659">
    <property type="entry name" value="Sigma3 and sigma4 domains of RNA polymerase sigma factors"/>
    <property type="match status" value="1"/>
</dbReference>
<feature type="domain" description="RNA polymerase sigma-70 region 2" evidence="5">
    <location>
        <begin position="24"/>
        <end position="88"/>
    </location>
</feature>
<dbReference type="InterPro" id="IPR013249">
    <property type="entry name" value="RNA_pol_sigma70_r4_t2"/>
</dbReference>
<dbReference type="Proteomes" id="UP000198972">
    <property type="component" value="Unassembled WGS sequence"/>
</dbReference>
<evidence type="ECO:0000313" key="7">
    <source>
        <dbReference type="EMBL" id="SDG25328.1"/>
    </source>
</evidence>
<protein>
    <submittedName>
        <fullName evidence="7">RNA polymerase sigma-70 factor, ECF subfamily</fullName>
    </submittedName>
</protein>